<sequence length="84" mass="9849">MNQIKTIPKTDSIKELEQFWDTHDLTDYEDQLEEVADTVFESKNTIRIDLDVDEAETIKRIALKKGIPYQILVKEWVLDKVRAA</sequence>
<gene>
    <name evidence="1" type="ORF">dnl_24790</name>
</gene>
<reference evidence="1" key="1">
    <citation type="journal article" date="2021" name="Microb. Physiol.">
        <title>Proteogenomic Insights into the Physiology of Marine, Sulfate-Reducing, Filamentous Desulfonema limicola and Desulfonema magnum.</title>
        <authorList>
            <person name="Schnaars V."/>
            <person name="Wohlbrand L."/>
            <person name="Scheve S."/>
            <person name="Hinrichs C."/>
            <person name="Reinhardt R."/>
            <person name="Rabus R."/>
        </authorList>
    </citation>
    <scope>NUCLEOTIDE SEQUENCE</scope>
    <source>
        <strain evidence="1">5ac10</strain>
    </source>
</reference>
<dbReference type="InterPro" id="IPR022148">
    <property type="entry name" value="CopG_antitoxin"/>
</dbReference>
<evidence type="ECO:0000313" key="1">
    <source>
        <dbReference type="EMBL" id="QTA80186.1"/>
    </source>
</evidence>
<dbReference type="Proteomes" id="UP000663720">
    <property type="component" value="Chromosome"/>
</dbReference>
<evidence type="ECO:0000313" key="2">
    <source>
        <dbReference type="Proteomes" id="UP000663720"/>
    </source>
</evidence>
<dbReference type="AlphaFoldDB" id="A0A975GGD0"/>
<name>A0A975GGD0_9BACT</name>
<proteinExistence type="predicted"/>
<organism evidence="1 2">
    <name type="scientific">Desulfonema limicola</name>
    <dbReference type="NCBI Taxonomy" id="45656"/>
    <lineage>
        <taxon>Bacteria</taxon>
        <taxon>Pseudomonadati</taxon>
        <taxon>Thermodesulfobacteriota</taxon>
        <taxon>Desulfobacteria</taxon>
        <taxon>Desulfobacterales</taxon>
        <taxon>Desulfococcaceae</taxon>
        <taxon>Desulfonema</taxon>
    </lineage>
</organism>
<dbReference type="EMBL" id="CP061799">
    <property type="protein sequence ID" value="QTA80186.1"/>
    <property type="molecule type" value="Genomic_DNA"/>
</dbReference>
<dbReference type="Pfam" id="PF12441">
    <property type="entry name" value="CopG_antitoxin"/>
    <property type="match status" value="1"/>
</dbReference>
<keyword evidence="2" id="KW-1185">Reference proteome</keyword>
<protein>
    <submittedName>
        <fullName evidence="1">Toxin-antitoxin system, antitoxin component, CopG-like</fullName>
    </submittedName>
</protein>
<accession>A0A975GGD0</accession>
<dbReference type="RefSeq" id="WP_207691857.1">
    <property type="nucleotide sequence ID" value="NZ_CP061799.1"/>
</dbReference>
<dbReference type="KEGG" id="dli:dnl_24790"/>